<sequence length="51" mass="6181">MPRLKKFIFNITTIDDVVHINYWLKKDDIEETMIFNGGLPYFQCRVDIFKN</sequence>
<proteinExistence type="predicted"/>
<accession>A0A8S3BHU8</accession>
<reference evidence="1" key="1">
    <citation type="submission" date="2021-02" db="EMBL/GenBank/DDBJ databases">
        <authorList>
            <person name="Nowell W R."/>
        </authorList>
    </citation>
    <scope>NUCLEOTIDE SEQUENCE</scope>
</reference>
<evidence type="ECO:0000313" key="2">
    <source>
        <dbReference type="Proteomes" id="UP000676336"/>
    </source>
</evidence>
<name>A0A8S3BHU8_9BILA</name>
<dbReference type="Proteomes" id="UP000676336">
    <property type="component" value="Unassembled WGS sequence"/>
</dbReference>
<protein>
    <submittedName>
        <fullName evidence="1">Uncharacterized protein</fullName>
    </submittedName>
</protein>
<comment type="caution">
    <text evidence="1">The sequence shown here is derived from an EMBL/GenBank/DDBJ whole genome shotgun (WGS) entry which is preliminary data.</text>
</comment>
<dbReference type="EMBL" id="CAJOBI010154943">
    <property type="protein sequence ID" value="CAF4827405.1"/>
    <property type="molecule type" value="Genomic_DNA"/>
</dbReference>
<evidence type="ECO:0000313" key="1">
    <source>
        <dbReference type="EMBL" id="CAF4827405.1"/>
    </source>
</evidence>
<gene>
    <name evidence="1" type="ORF">SMN809_LOCUS48313</name>
</gene>
<dbReference type="AlphaFoldDB" id="A0A8S3BHU8"/>
<feature type="non-terminal residue" evidence="1">
    <location>
        <position position="51"/>
    </location>
</feature>
<organism evidence="1 2">
    <name type="scientific">Rotaria magnacalcarata</name>
    <dbReference type="NCBI Taxonomy" id="392030"/>
    <lineage>
        <taxon>Eukaryota</taxon>
        <taxon>Metazoa</taxon>
        <taxon>Spiralia</taxon>
        <taxon>Gnathifera</taxon>
        <taxon>Rotifera</taxon>
        <taxon>Eurotatoria</taxon>
        <taxon>Bdelloidea</taxon>
        <taxon>Philodinida</taxon>
        <taxon>Philodinidae</taxon>
        <taxon>Rotaria</taxon>
    </lineage>
</organism>